<dbReference type="EMBL" id="JAWWNJ010000019">
    <property type="protein sequence ID" value="KAK7036102.1"/>
    <property type="molecule type" value="Genomic_DNA"/>
</dbReference>
<reference evidence="2 3" key="1">
    <citation type="journal article" date="2024" name="J Genomics">
        <title>Draft genome sequencing and assembly of Favolaschia claudopus CIRM-BRFM 2984 isolated from oak limbs.</title>
        <authorList>
            <person name="Navarro D."/>
            <person name="Drula E."/>
            <person name="Chaduli D."/>
            <person name="Cazenave R."/>
            <person name="Ahrendt S."/>
            <person name="Wang J."/>
            <person name="Lipzen A."/>
            <person name="Daum C."/>
            <person name="Barry K."/>
            <person name="Grigoriev I.V."/>
            <person name="Favel A."/>
            <person name="Rosso M.N."/>
            <person name="Martin F."/>
        </authorList>
    </citation>
    <scope>NUCLEOTIDE SEQUENCE [LARGE SCALE GENOMIC DNA]</scope>
    <source>
        <strain evidence="2 3">CIRM-BRFM 2984</strain>
    </source>
</reference>
<feature type="region of interest" description="Disordered" evidence="1">
    <location>
        <begin position="333"/>
        <end position="352"/>
    </location>
</feature>
<protein>
    <submittedName>
        <fullName evidence="2">Uncharacterized protein</fullName>
    </submittedName>
</protein>
<organism evidence="2 3">
    <name type="scientific">Favolaschia claudopus</name>
    <dbReference type="NCBI Taxonomy" id="2862362"/>
    <lineage>
        <taxon>Eukaryota</taxon>
        <taxon>Fungi</taxon>
        <taxon>Dikarya</taxon>
        <taxon>Basidiomycota</taxon>
        <taxon>Agaricomycotina</taxon>
        <taxon>Agaricomycetes</taxon>
        <taxon>Agaricomycetidae</taxon>
        <taxon>Agaricales</taxon>
        <taxon>Marasmiineae</taxon>
        <taxon>Mycenaceae</taxon>
        <taxon>Favolaschia</taxon>
    </lineage>
</organism>
<dbReference type="AlphaFoldDB" id="A0AAW0CCM8"/>
<evidence type="ECO:0000313" key="3">
    <source>
        <dbReference type="Proteomes" id="UP001362999"/>
    </source>
</evidence>
<gene>
    <name evidence="2" type="ORF">R3P38DRAFT_2771615</name>
</gene>
<sequence>MAAEILRTPKKRVGGGAERGKVNGKELQVSIWRTGAGNSAPEGPERERLEQRTMRGREGNGNLKAAAWRGMGPYVLAVVVVDSNGLDRSTTSDVDDRLCTHTRSLSSSHRVVSSPSTYPIDRHLPTPLLATTTFEPATAHGDMERRTARTVKVLRHYPLSFRLLTRSESSLPTYLRSSHHLFAKLRPVPQTRRKSIRNHAAPQPLNPTTSIRSRLGAATHQLLVGSFRRSIPSTTPQLRELRDEFSATPLSRQETRLLLKGKSSYTTQSKLISSIDTDLLLDTFPRVRLDGGPSVGLNTFPFQRQSVPTRSSSTHFDVTVKCETRFSARHKYPASGAEPISTQPRNYETLSD</sequence>
<dbReference type="Proteomes" id="UP001362999">
    <property type="component" value="Unassembled WGS sequence"/>
</dbReference>
<evidence type="ECO:0000256" key="1">
    <source>
        <dbReference type="SAM" id="MobiDB-lite"/>
    </source>
</evidence>
<evidence type="ECO:0000313" key="2">
    <source>
        <dbReference type="EMBL" id="KAK7036102.1"/>
    </source>
</evidence>
<name>A0AAW0CCM8_9AGAR</name>
<comment type="caution">
    <text evidence="2">The sequence shown here is derived from an EMBL/GenBank/DDBJ whole genome shotgun (WGS) entry which is preliminary data.</text>
</comment>
<feature type="region of interest" description="Disordered" evidence="1">
    <location>
        <begin position="1"/>
        <end position="20"/>
    </location>
</feature>
<keyword evidence="3" id="KW-1185">Reference proteome</keyword>
<accession>A0AAW0CCM8</accession>
<feature type="compositionally biased region" description="Polar residues" evidence="1">
    <location>
        <begin position="340"/>
        <end position="352"/>
    </location>
</feature>
<proteinExistence type="predicted"/>